<evidence type="ECO:0000313" key="3">
    <source>
        <dbReference type="EMBL" id="KIY95831.1"/>
    </source>
</evidence>
<dbReference type="AlphaFoldDB" id="A0A0D2M3A4"/>
<dbReference type="RefSeq" id="XP_013894851.1">
    <property type="nucleotide sequence ID" value="XM_014039397.1"/>
</dbReference>
<proteinExistence type="predicted"/>
<evidence type="ECO:0000313" key="4">
    <source>
        <dbReference type="Proteomes" id="UP000054498"/>
    </source>
</evidence>
<feature type="chain" id="PRO_5002258426" evidence="1">
    <location>
        <begin position="24"/>
        <end position="361"/>
    </location>
</feature>
<dbReference type="GO" id="GO:0046856">
    <property type="term" value="P:phosphatidylinositol dephosphorylation"/>
    <property type="evidence" value="ECO:0007669"/>
    <property type="project" value="TreeGrafter"/>
</dbReference>
<dbReference type="GO" id="GO:0005783">
    <property type="term" value="C:endoplasmic reticulum"/>
    <property type="evidence" value="ECO:0007669"/>
    <property type="project" value="TreeGrafter"/>
</dbReference>
<dbReference type="OrthoDB" id="405996at2759"/>
<accession>A0A0D2M3A4</accession>
<dbReference type="PROSITE" id="PS50275">
    <property type="entry name" value="SAC"/>
    <property type="match status" value="1"/>
</dbReference>
<organism evidence="3 4">
    <name type="scientific">Monoraphidium neglectum</name>
    <dbReference type="NCBI Taxonomy" id="145388"/>
    <lineage>
        <taxon>Eukaryota</taxon>
        <taxon>Viridiplantae</taxon>
        <taxon>Chlorophyta</taxon>
        <taxon>core chlorophytes</taxon>
        <taxon>Chlorophyceae</taxon>
        <taxon>CS clade</taxon>
        <taxon>Sphaeropleales</taxon>
        <taxon>Selenastraceae</taxon>
        <taxon>Monoraphidium</taxon>
    </lineage>
</organism>
<name>A0A0D2M3A4_9CHLO</name>
<feature type="domain" description="SAC" evidence="2">
    <location>
        <begin position="118"/>
        <end position="361"/>
    </location>
</feature>
<dbReference type="InterPro" id="IPR002013">
    <property type="entry name" value="SAC_dom"/>
</dbReference>
<dbReference type="STRING" id="145388.A0A0D2M3A4"/>
<sequence>MPTHDVLALLVSSHLVALQPAAAVGGKVETLSIDLASGEVKVTQQAPVGPSAERVLAVIGAFRLRAATVVAVVTGAQRVATLNGQPVFKVINTRLITPKNANFDAGDKRLLAYLRDAINPEGTGRGLHFAYSSDLTLSAQRLADVLANPATASKPPARRADYSYFWNRTLAKPLLGARAGAADFLAALPLTLPARNLPFRGAALFACDNDGPCRAARGFHADAGADAFVLTMILGSVGQITGVEAKTYGRSAKLDITLIARRSADRSGTRHWRRGADTQGAAANLVETEEIVVLNGGQVSASYVQLRGSIPLIWTQIPNIKYKPPTKLLQGEASTAAFDAHVDGLLKKYKSLVTVFVRARV</sequence>
<dbReference type="Proteomes" id="UP000054498">
    <property type="component" value="Unassembled WGS sequence"/>
</dbReference>
<dbReference type="PANTHER" id="PTHR45662:SF2">
    <property type="entry name" value="PHOSPHATIDYLINOSITOL-3-PHOSPHATASE SAC1"/>
    <property type="match status" value="1"/>
</dbReference>
<keyword evidence="4" id="KW-1185">Reference proteome</keyword>
<evidence type="ECO:0000256" key="1">
    <source>
        <dbReference type="SAM" id="SignalP"/>
    </source>
</evidence>
<dbReference type="EMBL" id="KK103302">
    <property type="protein sequence ID" value="KIY95831.1"/>
    <property type="molecule type" value="Genomic_DNA"/>
</dbReference>
<reference evidence="3 4" key="1">
    <citation type="journal article" date="2013" name="BMC Genomics">
        <title>Reconstruction of the lipid metabolism for the microalga Monoraphidium neglectum from its genome sequence reveals characteristics suitable for biofuel production.</title>
        <authorList>
            <person name="Bogen C."/>
            <person name="Al-Dilaimi A."/>
            <person name="Albersmeier A."/>
            <person name="Wichmann J."/>
            <person name="Grundmann M."/>
            <person name="Rupp O."/>
            <person name="Lauersen K.J."/>
            <person name="Blifernez-Klassen O."/>
            <person name="Kalinowski J."/>
            <person name="Goesmann A."/>
            <person name="Mussgnug J.H."/>
            <person name="Kruse O."/>
        </authorList>
    </citation>
    <scope>NUCLEOTIDE SEQUENCE [LARGE SCALE GENOMIC DNA]</scope>
    <source>
        <strain evidence="3 4">SAG 48.87</strain>
    </source>
</reference>
<keyword evidence="1" id="KW-0732">Signal</keyword>
<dbReference type="Pfam" id="PF02383">
    <property type="entry name" value="Syja_N"/>
    <property type="match status" value="1"/>
</dbReference>
<feature type="signal peptide" evidence="1">
    <location>
        <begin position="1"/>
        <end position="23"/>
    </location>
</feature>
<dbReference type="GO" id="GO:0043812">
    <property type="term" value="F:phosphatidylinositol-4-phosphate phosphatase activity"/>
    <property type="evidence" value="ECO:0007669"/>
    <property type="project" value="TreeGrafter"/>
</dbReference>
<gene>
    <name evidence="3" type="ORF">MNEG_12130</name>
</gene>
<dbReference type="KEGG" id="mng:MNEG_12130"/>
<dbReference type="PANTHER" id="PTHR45662">
    <property type="entry name" value="PHOSPHATIDYLINOSITIDE PHOSPHATASE SAC1"/>
    <property type="match status" value="1"/>
</dbReference>
<dbReference type="GeneID" id="25729462"/>
<evidence type="ECO:0000259" key="2">
    <source>
        <dbReference type="PROSITE" id="PS50275"/>
    </source>
</evidence>
<protein>
    <submittedName>
        <fullName evidence="3">Phosphatidylinositide phosphatase SAC1</fullName>
    </submittedName>
</protein>